<dbReference type="Proteomes" id="UP000181860">
    <property type="component" value="Unassembled WGS sequence"/>
</dbReference>
<dbReference type="RefSeq" id="WP_013854140.1">
    <property type="nucleotide sequence ID" value="NZ_CP140262.1"/>
</dbReference>
<keyword evidence="3" id="KW-1185">Reference proteome</keyword>
<reference evidence="2" key="2">
    <citation type="journal article" date="2022" name="Food Funct.">
        <title>Lactobacillus kefiranofaciens ZW18 from Kefir enhances the anti-tumor effect of anti-programmed cell death 1 (PD-1) immunotherapy by modulating the gut microbiota.</title>
        <authorList>
            <person name="Zhao J."/>
            <person name="Wang Y."/>
            <person name="Wang J."/>
            <person name="Lv M."/>
            <person name="Zhou C."/>
            <person name="Jia L."/>
            <person name="Geng W."/>
        </authorList>
    </citation>
    <scope>NUCLEOTIDE SEQUENCE</scope>
    <source>
        <strain evidence="2">ZW18</strain>
    </source>
</reference>
<proteinExistence type="predicted"/>
<dbReference type="AlphaFoldDB" id="A0AAX3UF97"/>
<protein>
    <submittedName>
        <fullName evidence="2">Uncharacterized protein</fullName>
    </submittedName>
</protein>
<gene>
    <name evidence="2" type="ORF">QEJ78_02315</name>
    <name evidence="1" type="ORF">SAMN02983011_01305</name>
</gene>
<evidence type="ECO:0000313" key="2">
    <source>
        <dbReference type="EMBL" id="WGO86337.1"/>
    </source>
</evidence>
<sequence length="41" mass="4523">MEQKNKLLLGYAVSGLGDQFYILAIPSNNILEKAQTTALKK</sequence>
<reference evidence="1 3" key="1">
    <citation type="submission" date="2016-10" db="EMBL/GenBank/DDBJ databases">
        <authorList>
            <person name="Varghese N."/>
            <person name="Submissions S."/>
        </authorList>
    </citation>
    <scope>NUCLEOTIDE SEQUENCE [LARGE SCALE GENOMIC DNA]</scope>
    <source>
        <strain evidence="1 3">ATCC 43761</strain>
    </source>
</reference>
<name>A0AAX3UF97_9LACO</name>
<dbReference type="EMBL" id="CP123735">
    <property type="protein sequence ID" value="WGO86337.1"/>
    <property type="molecule type" value="Genomic_DNA"/>
</dbReference>
<evidence type="ECO:0000313" key="3">
    <source>
        <dbReference type="Proteomes" id="UP000181860"/>
    </source>
</evidence>
<reference evidence="2" key="3">
    <citation type="submission" date="2023-04" db="EMBL/GenBank/DDBJ databases">
        <authorList>
            <person name="Wang Y."/>
        </authorList>
    </citation>
    <scope>NUCLEOTIDE SEQUENCE</scope>
    <source>
        <strain evidence="2">ZW18</strain>
    </source>
</reference>
<evidence type="ECO:0000313" key="1">
    <source>
        <dbReference type="EMBL" id="SDA55297.1"/>
    </source>
</evidence>
<evidence type="ECO:0000313" key="4">
    <source>
        <dbReference type="Proteomes" id="UP001242513"/>
    </source>
</evidence>
<dbReference type="EMBL" id="FMXC01000012">
    <property type="protein sequence ID" value="SDA55297.1"/>
    <property type="molecule type" value="Genomic_DNA"/>
</dbReference>
<dbReference type="Proteomes" id="UP001242513">
    <property type="component" value="Chromosome"/>
</dbReference>
<organism evidence="2 4">
    <name type="scientific">Lactobacillus kefiranofaciens</name>
    <dbReference type="NCBI Taxonomy" id="267818"/>
    <lineage>
        <taxon>Bacteria</taxon>
        <taxon>Bacillati</taxon>
        <taxon>Bacillota</taxon>
        <taxon>Bacilli</taxon>
        <taxon>Lactobacillales</taxon>
        <taxon>Lactobacillaceae</taxon>
        <taxon>Lactobacillus</taxon>
    </lineage>
</organism>
<accession>A0AAX3UF97</accession>